<organism evidence="1 2">
    <name type="scientific">Sphingomicrobium clamense</name>
    <dbReference type="NCBI Taxonomy" id="2851013"/>
    <lineage>
        <taxon>Bacteria</taxon>
        <taxon>Pseudomonadati</taxon>
        <taxon>Pseudomonadota</taxon>
        <taxon>Alphaproteobacteria</taxon>
        <taxon>Sphingomonadales</taxon>
        <taxon>Sphingomonadaceae</taxon>
        <taxon>Sphingomicrobium</taxon>
    </lineage>
</organism>
<name>A0ABS6V4R4_9SPHN</name>
<evidence type="ECO:0000313" key="1">
    <source>
        <dbReference type="EMBL" id="MBW0144187.1"/>
    </source>
</evidence>
<reference evidence="1 2" key="1">
    <citation type="submission" date="2021-07" db="EMBL/GenBank/DDBJ databases">
        <title>The draft genome sequence of Sphingomicrobium sp. B8.</title>
        <authorList>
            <person name="Mu L."/>
        </authorList>
    </citation>
    <scope>NUCLEOTIDE SEQUENCE [LARGE SCALE GENOMIC DNA]</scope>
    <source>
        <strain evidence="1 2">B8</strain>
    </source>
</reference>
<gene>
    <name evidence="1" type="ORF">KTQ36_02610</name>
</gene>
<comment type="caution">
    <text evidence="1">The sequence shown here is derived from an EMBL/GenBank/DDBJ whole genome shotgun (WGS) entry which is preliminary data.</text>
</comment>
<keyword evidence="2" id="KW-1185">Reference proteome</keyword>
<sequence length="107" mass="11634">MQQAIEVDLAHDLGKTEARSRIAGNIGSLEDHIPGGAVDVVERWEGDSLYLDIGAMGQTVAARLDVEETKVHIKVELPGLLGMFAGPIQAMLQSRGDDLLLEDRRKD</sequence>
<accession>A0ABS6V4R4</accession>
<dbReference type="Pfam" id="PF09650">
    <property type="entry name" value="PHA_gran_rgn"/>
    <property type="match status" value="1"/>
</dbReference>
<dbReference type="Proteomes" id="UP000698028">
    <property type="component" value="Unassembled WGS sequence"/>
</dbReference>
<protein>
    <submittedName>
        <fullName evidence="1">Polyhydroxyalkanoic acid system family protein</fullName>
    </submittedName>
</protein>
<proteinExistence type="predicted"/>
<dbReference type="EMBL" id="JAHVAH010000001">
    <property type="protein sequence ID" value="MBW0144187.1"/>
    <property type="molecule type" value="Genomic_DNA"/>
</dbReference>
<dbReference type="InterPro" id="IPR013433">
    <property type="entry name" value="PHA_gran_rgn"/>
</dbReference>
<evidence type="ECO:0000313" key="2">
    <source>
        <dbReference type="Proteomes" id="UP000698028"/>
    </source>
</evidence>